<dbReference type="Gene3D" id="3.40.50.12780">
    <property type="entry name" value="N-terminal domain of ligase-like"/>
    <property type="match status" value="1"/>
</dbReference>
<protein>
    <submittedName>
        <fullName evidence="6">Putative non-ribosomal peptide synthetase</fullName>
    </submittedName>
</protein>
<name>A0A060Q3J4_NOCBR</name>
<proteinExistence type="predicted"/>
<dbReference type="GO" id="GO:0008610">
    <property type="term" value="P:lipid biosynthetic process"/>
    <property type="evidence" value="ECO:0007669"/>
    <property type="project" value="UniProtKB-ARBA"/>
</dbReference>
<dbReference type="SUPFAM" id="SSF56801">
    <property type="entry name" value="Acetyl-CoA synthetase-like"/>
    <property type="match status" value="1"/>
</dbReference>
<dbReference type="InterPro" id="IPR006162">
    <property type="entry name" value="Ppantetheine_attach_site"/>
</dbReference>
<evidence type="ECO:0000256" key="2">
    <source>
        <dbReference type="ARBA" id="ARBA00022450"/>
    </source>
</evidence>
<dbReference type="GO" id="GO:0043041">
    <property type="term" value="P:amino acid activation for nonribosomal peptide biosynthetic process"/>
    <property type="evidence" value="ECO:0007669"/>
    <property type="project" value="TreeGrafter"/>
</dbReference>
<evidence type="ECO:0000256" key="1">
    <source>
        <dbReference type="ARBA" id="ARBA00001957"/>
    </source>
</evidence>
<dbReference type="InterPro" id="IPR036736">
    <property type="entry name" value="ACP-like_sf"/>
</dbReference>
<feature type="region of interest" description="Disordered" evidence="4">
    <location>
        <begin position="1723"/>
        <end position="1766"/>
    </location>
</feature>
<dbReference type="Gene3D" id="3.30.559.30">
    <property type="entry name" value="Nonribosomal peptide synthetase, condensation domain"/>
    <property type="match status" value="2"/>
</dbReference>
<dbReference type="UniPathway" id="UPA00011"/>
<dbReference type="GO" id="GO:0044550">
    <property type="term" value="P:secondary metabolite biosynthetic process"/>
    <property type="evidence" value="ECO:0007669"/>
    <property type="project" value="TreeGrafter"/>
</dbReference>
<feature type="domain" description="Carrier" evidence="5">
    <location>
        <begin position="585"/>
        <end position="660"/>
    </location>
</feature>
<evidence type="ECO:0000256" key="3">
    <source>
        <dbReference type="ARBA" id="ARBA00022553"/>
    </source>
</evidence>
<dbReference type="GO" id="GO:0005737">
    <property type="term" value="C:cytoplasm"/>
    <property type="evidence" value="ECO:0007669"/>
    <property type="project" value="TreeGrafter"/>
</dbReference>
<dbReference type="EMBL" id="AB701602">
    <property type="protein sequence ID" value="BAO99175.1"/>
    <property type="molecule type" value="Genomic_DNA"/>
</dbReference>
<evidence type="ECO:0000256" key="4">
    <source>
        <dbReference type="SAM" id="MobiDB-lite"/>
    </source>
</evidence>
<dbReference type="Gene3D" id="1.10.1200.10">
    <property type="entry name" value="ACP-like"/>
    <property type="match status" value="2"/>
</dbReference>
<feature type="compositionally biased region" description="Basic and acidic residues" evidence="4">
    <location>
        <begin position="1757"/>
        <end position="1766"/>
    </location>
</feature>
<dbReference type="SUPFAM" id="SSF47336">
    <property type="entry name" value="ACP-like"/>
    <property type="match status" value="2"/>
</dbReference>
<dbReference type="CDD" id="cd05930">
    <property type="entry name" value="A_NRPS"/>
    <property type="match status" value="1"/>
</dbReference>
<comment type="cofactor">
    <cofactor evidence="1">
        <name>pantetheine 4'-phosphate</name>
        <dbReference type="ChEBI" id="CHEBI:47942"/>
    </cofactor>
</comment>
<accession>A0A060Q3J4</accession>
<evidence type="ECO:0000259" key="5">
    <source>
        <dbReference type="PROSITE" id="PS50075"/>
    </source>
</evidence>
<dbReference type="SMART" id="SM00823">
    <property type="entry name" value="PKS_PP"/>
    <property type="match status" value="2"/>
</dbReference>
<feature type="compositionally biased region" description="Basic and acidic residues" evidence="4">
    <location>
        <begin position="1729"/>
        <end position="1738"/>
    </location>
</feature>
<dbReference type="SUPFAM" id="SSF52777">
    <property type="entry name" value="CoA-dependent acyltransferases"/>
    <property type="match status" value="4"/>
</dbReference>
<dbReference type="GO" id="GO:0072330">
    <property type="term" value="P:monocarboxylic acid biosynthetic process"/>
    <property type="evidence" value="ECO:0007669"/>
    <property type="project" value="UniProtKB-ARBA"/>
</dbReference>
<dbReference type="Pfam" id="PF00668">
    <property type="entry name" value="Condensation"/>
    <property type="match status" value="2"/>
</dbReference>
<reference evidence="6" key="1">
    <citation type="journal article" date="2014" name="BMC Genomics">
        <title>Genome based analysis of type-I polyketide synthase and nonribosomal peptide synthetase gene clusters in seven strains of five representative Nocardia species.</title>
        <authorList>
            <person name="Komaki H."/>
            <person name="Ichikawa N."/>
            <person name="Hosoyama A."/>
            <person name="Takahashi-Nakaguchi A."/>
            <person name="Matsuzawa T."/>
            <person name="Suzuki K."/>
            <person name="Fujita N."/>
            <person name="Gonoi T."/>
        </authorList>
    </citation>
    <scope>NUCLEOTIDE SEQUENCE</scope>
    <source>
        <strain evidence="6">IFM 10847</strain>
    </source>
</reference>
<feature type="domain" description="Carrier" evidence="5">
    <location>
        <begin position="1650"/>
        <end position="1724"/>
    </location>
</feature>
<dbReference type="InterPro" id="IPR042099">
    <property type="entry name" value="ANL_N_sf"/>
</dbReference>
<dbReference type="InterPro" id="IPR023213">
    <property type="entry name" value="CAT-like_dom_sf"/>
</dbReference>
<dbReference type="InterPro" id="IPR045851">
    <property type="entry name" value="AMP-bd_C_sf"/>
</dbReference>
<dbReference type="Pfam" id="PF00550">
    <property type="entry name" value="PP-binding"/>
    <property type="match status" value="2"/>
</dbReference>
<dbReference type="PANTHER" id="PTHR45527:SF1">
    <property type="entry name" value="FATTY ACID SYNTHASE"/>
    <property type="match status" value="1"/>
</dbReference>
<evidence type="ECO:0000313" key="6">
    <source>
        <dbReference type="EMBL" id="BAO99175.1"/>
    </source>
</evidence>
<dbReference type="InterPro" id="IPR025110">
    <property type="entry name" value="AMP-bd_C"/>
</dbReference>
<dbReference type="PANTHER" id="PTHR45527">
    <property type="entry name" value="NONRIBOSOMAL PEPTIDE SYNTHETASE"/>
    <property type="match status" value="1"/>
</dbReference>
<dbReference type="PROSITE" id="PS50075">
    <property type="entry name" value="CARRIER"/>
    <property type="match status" value="2"/>
</dbReference>
<sequence length="1766" mass="190578">MSPRVPNTNRSSPRCGRSCSVSSRSACSRTSSASAVIHWPRPSSCAGCASSSRSSSPSDGCCWSQPSPRWPRPWRNSWSSRPMPFWRPLMNSPASSLALARLRERRAAGLATTTVPLREGAGPFPVTPAQRGIWLHEQLAGHPAIYHVPLGIRIDGPLDAAALRAAANAVTSQHHALRTIFTETPDGLRAEIVETDGADWQTPDLRLVPAKSRAAAVDQLLETLATAPFEPATRPPVRWALIRLAEQQWLLAVVAHHLVLDGLSIALLFDQLWLAYGALRRGAETVLSAPPRQYADYAVWSAEHGAPATQAAAAERRAALLRGAPPLDVAIGRRPRRVGNNGARVEDSFPREVTAAVRAAAAANGVPPFVFLLACYELILAHRYGRFDFCVGIPMAARPYAELAKTIGHFVNTVPVRADVAPGQTFLDLLHRTRDTAMAAYDDETVPFERIVEALGGPWDPAYSPVFQTLFVQQVLERPDLSEWGLSVDWHTIDTGATLYDLVMHVAETGSELVVQLTYNSALLTATAAAELALDFRTVAAAAAAAAPTTEVEDLLAALPVRTYEVSDIDGEQDSLEPEAAPFEAPIGEREIRLAALWSAALERPDIGRHDDFFLLGGTSLAATRVISQILDEFGVSVSLRELFESPTIVTAARLIEAAAAQGESLPPLCALPRAADALLAVSYAQERLWFLETLDPGNATYIMPGGLWLRGVLDVAALEHALAQVEQRHEVLRSVYRTTPDGQLRQLIRPYTARPLEVTDLSELPAEARPGAAADLAAQVYRAPFDLAEGPVWRYHLIKSGPDEYLLALALHHIVCDAWSIAVLSQEVSAHYRARTDLDSAPLPPLTVQYADYAGWQRDSAASLAGQLDFWRGELADPTVTEIPGDRPRPARRTSRGAVARHSIDPQVMAQVRALAARQGVTTFAVLLAAFYTVLNRYTRQQDLIVASPIAGRTRSAVEPLVGCFLNTLALRTQVDPEETCTGLVARVGRTVLAAHANQDLPFEKVIEAMVPHRDMSRTPLAQVMFNYLNTPPPTLDMAGLEVELVDAPRATAKMDFDLTVDETDGTVKLSLEYSLDLYDQPTADRALRHYATALAGIVADPEQLVGAVALERTEPTAGEPDWELPGTALVPVAEPGERLIDRLDAVIDVRADAPAVRGDQRVTSYAELDLLTAAIAKQLIGAGLDGSRVALLYDHTPESFVAVWAALRAGVAYVPLDPRAPEARLIEILEEADVSALVCDPSLTALARAVAGGAHVFTVAARADHPDPALGAVPTNDLSTWAKSHISADDFAYILHTSGSTGRPKGVAQSRGNALAHAVTYARRLRLGPDDIVAAPARYTFDAGVLNSFGAAVAGAQLCVIDPHNYGPAALRAEIERAGITVLHCTPTLFRYLLSDADRPWTPRALRLVALGGEEVVRGDVIDFGKHFTDACRLVSLYGPSECSVALQHIVSPADADRAGVPIGRPVEGVAVDLVDAAGRPTEVYGEIALRSSHVALGYWHRPELTERVFGTGGDGVPYYRTGDLARRLPDGKLVFVGRKDRQVKIRGHRVEPGEAETFLRAHPTVAEAAVVLDADAEVPRLVAYLTQEGPLEPDYLELSAFLRTRLPDYMIPSAYMVLDRLPRGLTGKLDRAKLPKIAPAAPPVYIAPSTELERVVAEVWAQVLDREVGLGQNFFDLGGHSLAVARVRGLLERRLGVELAMTDLFAAPTVDGLAKVLAGRASAPEEGDRGLDRRAAAARRRAHRQSAGSPAPHLSDDESGDPR</sequence>
<dbReference type="InterPro" id="IPR020806">
    <property type="entry name" value="PKS_PP-bd"/>
</dbReference>
<dbReference type="InterPro" id="IPR000873">
    <property type="entry name" value="AMP-dep_synth/lig_dom"/>
</dbReference>
<dbReference type="PROSITE" id="PS00012">
    <property type="entry name" value="PHOSPHOPANTETHEINE"/>
    <property type="match status" value="1"/>
</dbReference>
<organism evidence="6">
    <name type="scientific">Nocardia brasiliensis</name>
    <dbReference type="NCBI Taxonomy" id="37326"/>
    <lineage>
        <taxon>Bacteria</taxon>
        <taxon>Bacillati</taxon>
        <taxon>Actinomycetota</taxon>
        <taxon>Actinomycetes</taxon>
        <taxon>Mycobacteriales</taxon>
        <taxon>Nocardiaceae</taxon>
        <taxon>Nocardia</taxon>
    </lineage>
</organism>
<dbReference type="CDD" id="cd19531">
    <property type="entry name" value="LCL_NRPS-like"/>
    <property type="match status" value="2"/>
</dbReference>
<dbReference type="NCBIfam" id="TIGR01733">
    <property type="entry name" value="AA-adenyl-dom"/>
    <property type="match status" value="1"/>
</dbReference>
<keyword evidence="2" id="KW-0596">Phosphopantetheine</keyword>
<dbReference type="InterPro" id="IPR010071">
    <property type="entry name" value="AA_adenyl_dom"/>
</dbReference>
<dbReference type="Gene3D" id="3.30.559.10">
    <property type="entry name" value="Chloramphenicol acetyltransferase-like domain"/>
    <property type="match status" value="2"/>
</dbReference>
<dbReference type="Pfam" id="PF13193">
    <property type="entry name" value="AMP-binding_C"/>
    <property type="match status" value="1"/>
</dbReference>
<dbReference type="InterPro" id="IPR009081">
    <property type="entry name" value="PP-bd_ACP"/>
</dbReference>
<dbReference type="InterPro" id="IPR020845">
    <property type="entry name" value="AMP-binding_CS"/>
</dbReference>
<dbReference type="Pfam" id="PF00501">
    <property type="entry name" value="AMP-binding"/>
    <property type="match status" value="1"/>
</dbReference>
<dbReference type="Gene3D" id="3.30.300.30">
    <property type="match status" value="1"/>
</dbReference>
<dbReference type="GO" id="GO:0031177">
    <property type="term" value="F:phosphopantetheine binding"/>
    <property type="evidence" value="ECO:0007669"/>
    <property type="project" value="InterPro"/>
</dbReference>
<dbReference type="PROSITE" id="PS00455">
    <property type="entry name" value="AMP_BINDING"/>
    <property type="match status" value="1"/>
</dbReference>
<dbReference type="InterPro" id="IPR001242">
    <property type="entry name" value="Condensation_dom"/>
</dbReference>
<dbReference type="GO" id="GO:0003824">
    <property type="term" value="F:catalytic activity"/>
    <property type="evidence" value="ECO:0007669"/>
    <property type="project" value="InterPro"/>
</dbReference>
<dbReference type="FunFam" id="1.10.1200.10:FF:000016">
    <property type="entry name" value="Non-ribosomal peptide synthase"/>
    <property type="match status" value="1"/>
</dbReference>
<keyword evidence="3" id="KW-0597">Phosphoprotein</keyword>